<feature type="domain" description="AB hydrolase-1" evidence="1">
    <location>
        <begin position="34"/>
        <end position="261"/>
    </location>
</feature>
<name>A0A4R5XBP0_9MYCO</name>
<dbReference type="PANTHER" id="PTHR43798:SF33">
    <property type="entry name" value="HYDROLASE, PUTATIVE (AFU_ORTHOLOGUE AFUA_2G14860)-RELATED"/>
    <property type="match status" value="1"/>
</dbReference>
<dbReference type="Proteomes" id="UP000294952">
    <property type="component" value="Unassembled WGS sequence"/>
</dbReference>
<evidence type="ECO:0000313" key="3">
    <source>
        <dbReference type="Proteomes" id="UP000294952"/>
    </source>
</evidence>
<dbReference type="InterPro" id="IPR000073">
    <property type="entry name" value="AB_hydrolase_1"/>
</dbReference>
<sequence>MMEELYPGVVSGTVVCTTGADVGYHDAGQAGDGPVVILVHGTGGRTDTQFFTVFPMLASRHRVIGVDLSPVVRQGAEHLTLDDLIVQVEAVVDERVPGMQLAVVGYSLGSCVAASFAARHPDTVSALVLLNGWAKTDNALRLRFTLWQKLYESGDADALAMFQLLNVYGRAYVNSIPYIGPRPWSHVEQLVADYVVGPGSAEYVQLNAVMDISNLVSAIGARTLVIGSQNDMLIPMEHSHELFGAIASSCLAEIPGGHASVTERPAHLFHLIDRFLREPDAFPAGSTVGDDVVLQLNRP</sequence>
<dbReference type="Pfam" id="PF00561">
    <property type="entry name" value="Abhydrolase_1"/>
    <property type="match status" value="1"/>
</dbReference>
<dbReference type="Gene3D" id="3.40.50.1820">
    <property type="entry name" value="alpha/beta hydrolase"/>
    <property type="match status" value="1"/>
</dbReference>
<reference evidence="2 3" key="1">
    <citation type="submission" date="2019-01" db="EMBL/GenBank/DDBJ databases">
        <title>High-quality-draft genome sequences of five non-tuberculosis mycobacteriaceae isolated from a nosocomial environment.</title>
        <authorList>
            <person name="Tiago I."/>
            <person name="Alarico S."/>
            <person name="Pereira S.G."/>
            <person name="Coelho C."/>
            <person name="Maranha A."/>
            <person name="Empadinhas N."/>
        </authorList>
    </citation>
    <scope>NUCLEOTIDE SEQUENCE [LARGE SCALE GENOMIC DNA]</scope>
    <source>
        <strain evidence="2 3">22DIII</strain>
    </source>
</reference>
<gene>
    <name evidence="2" type="ORF">EUA04_03020</name>
</gene>
<keyword evidence="2" id="KW-0378">Hydrolase</keyword>
<evidence type="ECO:0000259" key="1">
    <source>
        <dbReference type="Pfam" id="PF00561"/>
    </source>
</evidence>
<dbReference type="PANTHER" id="PTHR43798">
    <property type="entry name" value="MONOACYLGLYCEROL LIPASE"/>
    <property type="match status" value="1"/>
</dbReference>
<proteinExistence type="predicted"/>
<dbReference type="InterPro" id="IPR029058">
    <property type="entry name" value="AB_hydrolase_fold"/>
</dbReference>
<dbReference type="GO" id="GO:0016787">
    <property type="term" value="F:hydrolase activity"/>
    <property type="evidence" value="ECO:0007669"/>
    <property type="project" value="UniProtKB-KW"/>
</dbReference>
<dbReference type="PRINTS" id="PR00111">
    <property type="entry name" value="ABHYDROLASE"/>
</dbReference>
<accession>A0A4R5XBP0</accession>
<dbReference type="SUPFAM" id="SSF53474">
    <property type="entry name" value="alpha/beta-Hydrolases"/>
    <property type="match status" value="1"/>
</dbReference>
<comment type="caution">
    <text evidence="2">The sequence shown here is derived from an EMBL/GenBank/DDBJ whole genome shotgun (WGS) entry which is preliminary data.</text>
</comment>
<dbReference type="InterPro" id="IPR050266">
    <property type="entry name" value="AB_hydrolase_sf"/>
</dbReference>
<dbReference type="EMBL" id="SDLP01000001">
    <property type="protein sequence ID" value="TDL11966.1"/>
    <property type="molecule type" value="Genomic_DNA"/>
</dbReference>
<dbReference type="AlphaFoldDB" id="A0A4R5XBP0"/>
<evidence type="ECO:0000313" key="2">
    <source>
        <dbReference type="EMBL" id="TDL11966.1"/>
    </source>
</evidence>
<organism evidence="2 3">
    <name type="scientific">Mycolicibacterium obuense</name>
    <dbReference type="NCBI Taxonomy" id="1807"/>
    <lineage>
        <taxon>Bacteria</taxon>
        <taxon>Bacillati</taxon>
        <taxon>Actinomycetota</taxon>
        <taxon>Actinomycetes</taxon>
        <taxon>Mycobacteriales</taxon>
        <taxon>Mycobacteriaceae</taxon>
        <taxon>Mycolicibacterium</taxon>
    </lineage>
</organism>
<protein>
    <submittedName>
        <fullName evidence="2">Alpha/beta hydrolase</fullName>
    </submittedName>
</protein>
<dbReference type="GO" id="GO:0016020">
    <property type="term" value="C:membrane"/>
    <property type="evidence" value="ECO:0007669"/>
    <property type="project" value="TreeGrafter"/>
</dbReference>